<evidence type="ECO:0000256" key="14">
    <source>
        <dbReference type="PIRSR" id="PIRSR002811-1"/>
    </source>
</evidence>
<evidence type="ECO:0000256" key="7">
    <source>
        <dbReference type="ARBA" id="ARBA00022771"/>
    </source>
</evidence>
<dbReference type="InterPro" id="IPR034151">
    <property type="entry name" value="TOPRIM_DnaG_bac"/>
</dbReference>
<name>A0A1I7F017_9FIRM</name>
<dbReference type="InterPro" id="IPR050219">
    <property type="entry name" value="DnaG_primase"/>
</dbReference>
<dbReference type="Proteomes" id="UP000198817">
    <property type="component" value="Unassembled WGS sequence"/>
</dbReference>
<keyword evidence="5 12" id="KW-0235">DNA replication</keyword>
<dbReference type="PIRSF" id="PIRSF002811">
    <property type="entry name" value="DnaG"/>
    <property type="match status" value="1"/>
</dbReference>
<keyword evidence="2 12" id="KW-0639">Primosome</keyword>
<dbReference type="InterPro" id="IPR006295">
    <property type="entry name" value="DNA_primase_DnaG"/>
</dbReference>
<evidence type="ECO:0000256" key="10">
    <source>
        <dbReference type="ARBA" id="ARBA00023125"/>
    </source>
</evidence>
<evidence type="ECO:0000256" key="11">
    <source>
        <dbReference type="ARBA" id="ARBA00023163"/>
    </source>
</evidence>
<dbReference type="EMBL" id="FPBT01000001">
    <property type="protein sequence ID" value="SFU29484.1"/>
    <property type="molecule type" value="Genomic_DNA"/>
</dbReference>
<dbReference type="Pfam" id="PF08275">
    <property type="entry name" value="DNAG_N"/>
    <property type="match status" value="1"/>
</dbReference>
<dbReference type="InterPro" id="IPR006171">
    <property type="entry name" value="TOPRIM_dom"/>
</dbReference>
<dbReference type="PANTHER" id="PTHR30313:SF2">
    <property type="entry name" value="DNA PRIMASE"/>
    <property type="match status" value="1"/>
</dbReference>
<dbReference type="Pfam" id="PF10410">
    <property type="entry name" value="DnaB_bind"/>
    <property type="match status" value="1"/>
</dbReference>
<dbReference type="InterPro" id="IPR019475">
    <property type="entry name" value="DNA_primase_DnaB-bd"/>
</dbReference>
<sequence length="590" mass="67034">MASFTKASVENLKNQVNIVDVVGRAVKLKRAGSYFKGLCPFHNEKTPSFTVSDTRQYFTCFGCGARGDVIEFMMRYYNLGFGEAVEKLAEEYGVKLERRSGYHDQNLKEYYDVNQMAARYFYRAFTGGPNPGYSYMKGREITPRILKIFGIGYADGEWDSLYRYLKSNGVRDEIMLELGLVSQSRGKIHDRFRNRVMFPIINTNGKVIGFGGRALEKDARAKYLNSPESKVFLKKNNLYGLNLSRQAAGKEGFLILVEGYMDAISLYQSGVENVSASLGTALTENQARLLHRYTNDVVLSYDADAAGRKAALRGIEILKAEQMRVRVLHVTDGKDPDEYVKVHGKDGFLKLIDGALPYADYKLDSAKRHFDLASSEGRVGYLKEAARIIASLDPVEQEEYRGRVAADMHVSVGALTREVEEVGGEETRDDRFRGRRLDERAAQETEVLREVPALEKTLVKLFLSDGALLREMENYDGILSHPLSVHVYEAARNEMERTGKIDTNAILDGLTEADCAALQNILRNVMIDREQEQKIFEECVRSWKRNRLKQREKELINILSMADEENEEQTRNLTAELVRIQRELRSAHNH</sequence>
<dbReference type="Gene3D" id="3.40.1360.10">
    <property type="match status" value="1"/>
</dbReference>
<keyword evidence="10 12" id="KW-0238">DNA-binding</keyword>
<evidence type="ECO:0000256" key="13">
    <source>
        <dbReference type="PIRNR" id="PIRNR002811"/>
    </source>
</evidence>
<dbReference type="Gene3D" id="3.90.980.10">
    <property type="entry name" value="DNA primase, catalytic core, N-terminal domain"/>
    <property type="match status" value="1"/>
</dbReference>
<dbReference type="AlphaFoldDB" id="A0A1I7F017"/>
<dbReference type="InterPro" id="IPR037068">
    <property type="entry name" value="DNA_primase_core_N_sf"/>
</dbReference>
<dbReference type="SMART" id="SM00400">
    <property type="entry name" value="ZnF_CHCC"/>
    <property type="match status" value="1"/>
</dbReference>
<keyword evidence="17" id="KW-1185">Reference proteome</keyword>
<dbReference type="GO" id="GO:0000428">
    <property type="term" value="C:DNA-directed RNA polymerase complex"/>
    <property type="evidence" value="ECO:0007669"/>
    <property type="project" value="UniProtKB-KW"/>
</dbReference>
<keyword evidence="3 12" id="KW-0808">Transferase</keyword>
<evidence type="ECO:0000256" key="2">
    <source>
        <dbReference type="ARBA" id="ARBA00022515"/>
    </source>
</evidence>
<dbReference type="SUPFAM" id="SSF56731">
    <property type="entry name" value="DNA primase core"/>
    <property type="match status" value="1"/>
</dbReference>
<evidence type="ECO:0000259" key="15">
    <source>
        <dbReference type="PROSITE" id="PS50880"/>
    </source>
</evidence>
<dbReference type="Pfam" id="PF01807">
    <property type="entry name" value="Zn_ribbon_DnaG"/>
    <property type="match status" value="1"/>
</dbReference>
<dbReference type="PROSITE" id="PS50880">
    <property type="entry name" value="TOPRIM"/>
    <property type="match status" value="1"/>
</dbReference>
<keyword evidence="9" id="KW-0460">Magnesium</keyword>
<comment type="function">
    <text evidence="12 13">RNA polymerase that catalyzes the synthesis of short RNA molecules used as primers for DNA polymerase during DNA replication.</text>
</comment>
<dbReference type="CDD" id="cd03364">
    <property type="entry name" value="TOPRIM_DnaG_primases"/>
    <property type="match status" value="1"/>
</dbReference>
<dbReference type="Pfam" id="PF13155">
    <property type="entry name" value="Toprim_2"/>
    <property type="match status" value="1"/>
</dbReference>
<evidence type="ECO:0000256" key="9">
    <source>
        <dbReference type="ARBA" id="ARBA00022842"/>
    </source>
</evidence>
<evidence type="ECO:0000256" key="4">
    <source>
        <dbReference type="ARBA" id="ARBA00022695"/>
    </source>
</evidence>
<dbReference type="RefSeq" id="WP_090469290.1">
    <property type="nucleotide sequence ID" value="NZ_FOWF01000005.1"/>
</dbReference>
<dbReference type="PANTHER" id="PTHR30313">
    <property type="entry name" value="DNA PRIMASE"/>
    <property type="match status" value="1"/>
</dbReference>
<evidence type="ECO:0000256" key="8">
    <source>
        <dbReference type="ARBA" id="ARBA00022833"/>
    </source>
</evidence>
<feature type="domain" description="Toprim" evidence="15">
    <location>
        <begin position="252"/>
        <end position="333"/>
    </location>
</feature>
<feature type="zinc finger region" description="CHC2-type" evidence="12 14">
    <location>
        <begin position="39"/>
        <end position="63"/>
    </location>
</feature>
<dbReference type="InterPro" id="IPR002694">
    <property type="entry name" value="Znf_CHC2"/>
</dbReference>
<reference evidence="16 17" key="1">
    <citation type="submission" date="2016-10" db="EMBL/GenBank/DDBJ databases">
        <authorList>
            <person name="de Groot N.N."/>
        </authorList>
    </citation>
    <scope>NUCLEOTIDE SEQUENCE [LARGE SCALE GENOMIC DNA]</scope>
    <source>
        <strain evidence="16 17">KHGC13</strain>
    </source>
</reference>
<comment type="catalytic activity">
    <reaction evidence="12">
        <text>ssDNA + n NTP = ssDNA/pppN(pN)n-1 hybrid + (n-1) diphosphate.</text>
        <dbReference type="EC" id="2.7.7.101"/>
    </reaction>
</comment>
<proteinExistence type="inferred from homology"/>
<evidence type="ECO:0000256" key="3">
    <source>
        <dbReference type="ARBA" id="ARBA00022679"/>
    </source>
</evidence>
<keyword evidence="7 12" id="KW-0863">Zinc-finger</keyword>
<dbReference type="EC" id="2.7.7.101" evidence="12"/>
<dbReference type="STRING" id="155865.SAMN05216515_1057"/>
<keyword evidence="6 12" id="KW-0479">Metal-binding</keyword>
<keyword evidence="1 12" id="KW-0240">DNA-directed RNA polymerase</keyword>
<dbReference type="FunFam" id="3.40.1360.10:FF:000002">
    <property type="entry name" value="DNA primase"/>
    <property type="match status" value="1"/>
</dbReference>
<keyword evidence="8 12" id="KW-0862">Zinc</keyword>
<gene>
    <name evidence="12" type="primary">dnaG</name>
    <name evidence="16" type="ORF">SAMN05216508_101150</name>
</gene>
<dbReference type="NCBIfam" id="TIGR01391">
    <property type="entry name" value="dnaG"/>
    <property type="match status" value="1"/>
</dbReference>
<dbReference type="GO" id="GO:0006269">
    <property type="term" value="P:DNA replication, synthesis of primer"/>
    <property type="evidence" value="ECO:0007669"/>
    <property type="project" value="UniProtKB-UniRule"/>
</dbReference>
<dbReference type="InterPro" id="IPR030846">
    <property type="entry name" value="DnaG_bac"/>
</dbReference>
<evidence type="ECO:0000313" key="17">
    <source>
        <dbReference type="Proteomes" id="UP000198817"/>
    </source>
</evidence>
<dbReference type="HAMAP" id="MF_00974">
    <property type="entry name" value="DNA_primase_DnaG"/>
    <property type="match status" value="1"/>
</dbReference>
<evidence type="ECO:0000313" key="16">
    <source>
        <dbReference type="EMBL" id="SFU29484.1"/>
    </source>
</evidence>
<dbReference type="Gene3D" id="1.10.860.10">
    <property type="entry name" value="DNAb Helicase, Chain A"/>
    <property type="match status" value="1"/>
</dbReference>
<dbReference type="InterPro" id="IPR036977">
    <property type="entry name" value="DNA_primase_Znf_CHC2"/>
</dbReference>
<keyword evidence="11 12" id="KW-0804">Transcription</keyword>
<protein>
    <recommendedName>
        <fullName evidence="12 13">DNA primase</fullName>
        <ecNumber evidence="12">2.7.7.101</ecNumber>
    </recommendedName>
</protein>
<comment type="cofactor">
    <cofactor evidence="12 13 14">
        <name>Zn(2+)</name>
        <dbReference type="ChEBI" id="CHEBI:29105"/>
    </cofactor>
    <text evidence="12 13 14">Binds 1 zinc ion per monomer.</text>
</comment>
<evidence type="ECO:0000256" key="6">
    <source>
        <dbReference type="ARBA" id="ARBA00022723"/>
    </source>
</evidence>
<organism evidence="16 17">
    <name type="scientific">Eubacterium pyruvativorans</name>
    <dbReference type="NCBI Taxonomy" id="155865"/>
    <lineage>
        <taxon>Bacteria</taxon>
        <taxon>Bacillati</taxon>
        <taxon>Bacillota</taxon>
        <taxon>Clostridia</taxon>
        <taxon>Eubacteriales</taxon>
        <taxon>Eubacteriaceae</taxon>
        <taxon>Eubacterium</taxon>
    </lineage>
</organism>
<dbReference type="Gene3D" id="3.90.580.10">
    <property type="entry name" value="Zinc finger, CHC2-type domain"/>
    <property type="match status" value="1"/>
</dbReference>
<comment type="domain">
    <text evidence="12">Contains an N-terminal zinc-binding domain, a central core domain that contains the primase activity, and a C-terminal DnaB-binding domain.</text>
</comment>
<dbReference type="GO" id="GO:0003677">
    <property type="term" value="F:DNA binding"/>
    <property type="evidence" value="ECO:0007669"/>
    <property type="project" value="UniProtKB-KW"/>
</dbReference>
<dbReference type="SMART" id="SM00493">
    <property type="entry name" value="TOPRIM"/>
    <property type="match status" value="1"/>
</dbReference>
<dbReference type="GO" id="GO:1990077">
    <property type="term" value="C:primosome complex"/>
    <property type="evidence" value="ECO:0007669"/>
    <property type="project" value="UniProtKB-KW"/>
</dbReference>
<dbReference type="InterPro" id="IPR013264">
    <property type="entry name" value="DNAG_N"/>
</dbReference>
<evidence type="ECO:0000256" key="5">
    <source>
        <dbReference type="ARBA" id="ARBA00022705"/>
    </source>
</evidence>
<comment type="similarity">
    <text evidence="12 13">Belongs to the DnaG primase family.</text>
</comment>
<dbReference type="InterPro" id="IPR016136">
    <property type="entry name" value="DNA_helicase_N/primase_C"/>
</dbReference>
<dbReference type="SUPFAM" id="SSF57783">
    <property type="entry name" value="Zinc beta-ribbon"/>
    <property type="match status" value="1"/>
</dbReference>
<accession>A0A1I7F017</accession>
<evidence type="ECO:0000256" key="1">
    <source>
        <dbReference type="ARBA" id="ARBA00022478"/>
    </source>
</evidence>
<dbReference type="GO" id="GO:0003899">
    <property type="term" value="F:DNA-directed RNA polymerase activity"/>
    <property type="evidence" value="ECO:0007669"/>
    <property type="project" value="UniProtKB-UniRule"/>
</dbReference>
<dbReference type="OrthoDB" id="9803773at2"/>
<dbReference type="FunFam" id="3.90.580.10:FF:000001">
    <property type="entry name" value="DNA primase"/>
    <property type="match status" value="1"/>
</dbReference>
<comment type="subunit">
    <text evidence="12">Monomer. Interacts with DnaB.</text>
</comment>
<evidence type="ECO:0000256" key="12">
    <source>
        <dbReference type="HAMAP-Rule" id="MF_00974"/>
    </source>
</evidence>
<dbReference type="GO" id="GO:0005737">
    <property type="term" value="C:cytoplasm"/>
    <property type="evidence" value="ECO:0007669"/>
    <property type="project" value="TreeGrafter"/>
</dbReference>
<dbReference type="GO" id="GO:0008270">
    <property type="term" value="F:zinc ion binding"/>
    <property type="evidence" value="ECO:0007669"/>
    <property type="project" value="UniProtKB-UniRule"/>
</dbReference>
<keyword evidence="4 12" id="KW-0548">Nucleotidyltransferase</keyword>